<feature type="compositionally biased region" description="Low complexity" evidence="1">
    <location>
        <begin position="772"/>
        <end position="782"/>
    </location>
</feature>
<evidence type="ECO:0000256" key="1">
    <source>
        <dbReference type="SAM" id="MobiDB-lite"/>
    </source>
</evidence>
<evidence type="ECO:0000313" key="2">
    <source>
        <dbReference type="EnsemblMetazoa" id="XP_014245224.1"/>
    </source>
</evidence>
<reference evidence="2" key="1">
    <citation type="submission" date="2022-01" db="UniProtKB">
        <authorList>
            <consortium name="EnsemblMetazoa"/>
        </authorList>
    </citation>
    <scope>IDENTIFICATION</scope>
</reference>
<feature type="compositionally biased region" description="Polar residues" evidence="1">
    <location>
        <begin position="463"/>
        <end position="473"/>
    </location>
</feature>
<feature type="compositionally biased region" description="Basic residues" evidence="1">
    <location>
        <begin position="783"/>
        <end position="803"/>
    </location>
</feature>
<feature type="compositionally biased region" description="Pro residues" evidence="1">
    <location>
        <begin position="500"/>
        <end position="516"/>
    </location>
</feature>
<feature type="compositionally biased region" description="Basic and acidic residues" evidence="1">
    <location>
        <begin position="378"/>
        <end position="400"/>
    </location>
</feature>
<protein>
    <submittedName>
        <fullName evidence="2">Uncharacterized protein</fullName>
    </submittedName>
</protein>
<evidence type="ECO:0000313" key="3">
    <source>
        <dbReference type="Proteomes" id="UP000494040"/>
    </source>
</evidence>
<name>A0A8I6RN58_CIMLE</name>
<accession>A0A8I6RN58</accession>
<organism evidence="2 3">
    <name type="scientific">Cimex lectularius</name>
    <name type="common">Bed bug</name>
    <name type="synonym">Acanthia lectularia</name>
    <dbReference type="NCBI Taxonomy" id="79782"/>
    <lineage>
        <taxon>Eukaryota</taxon>
        <taxon>Metazoa</taxon>
        <taxon>Ecdysozoa</taxon>
        <taxon>Arthropoda</taxon>
        <taxon>Hexapoda</taxon>
        <taxon>Insecta</taxon>
        <taxon>Pterygota</taxon>
        <taxon>Neoptera</taxon>
        <taxon>Paraneoptera</taxon>
        <taxon>Hemiptera</taxon>
        <taxon>Heteroptera</taxon>
        <taxon>Panheteroptera</taxon>
        <taxon>Cimicomorpha</taxon>
        <taxon>Cimicidae</taxon>
        <taxon>Cimex</taxon>
    </lineage>
</organism>
<feature type="compositionally biased region" description="Low complexity" evidence="1">
    <location>
        <begin position="50"/>
        <end position="62"/>
    </location>
</feature>
<feature type="compositionally biased region" description="Basic residues" evidence="1">
    <location>
        <begin position="63"/>
        <end position="72"/>
    </location>
</feature>
<dbReference type="AlphaFoldDB" id="A0A8I6RN58"/>
<sequence>MTAMRVSRGANEPVKDMDSSEEPVFARVADPELCKKKKKKKKKEKRKRSVSCSTESSSCSTGSKKHKKKKKYHVEYEEPTSKINPIFLRTHNDTNNTIVSVVCEDYDRWNRIKLTKTPGGWRAIPRTEPNKQWSSWDMLVKKGSKSPTDVVEEDDQAVGKEENGVICETLDTAEPYPGPESPPITNGNVESEVPEISKHTDSDSDVEEVPYIVDQTPVAIVDLCTDEEPEAKEELLIAKKEVEEPETEEDKFKCGEDVNEPNVDENHNDFQPDVRSPCIEENFCRDTEDSVDKRFEFLLNELHESDINNVVNQTSTPDAQKPVDVPQDHLVSNCSALMDELEEMCHGIMSERLKIDEPVHKDDLSDIYTFVPSPGEAEPVKADEEKTIPETDQLETKRHSEDSPMNLVMQENANAEVLKGDEGAPLNACELEGLDILWKLPEGTTIHHSKAPQTKEDPVAQPAHQSSPKKNATISVVKPQSIVKECSTPVQEEPLNLGIPKPPPKLDPTPPPPQPPCKFEEPVRTPANKIPQKKIKNDKLHDSKLLELLKTTDDKNDPLAQLKEILNDPDVSVPDPLLVPRERLQALIANPAKEIPKLLIQSHQLKVPVIDADFLVVSLAHLQYLLQYGVGKDPDGKLYQQAQMLQSQLGSEKNGLDPAVLNQMLWLPYLSQLDINRTTNPQELLALMMSYNYPWQQQHTRQQHPPNYDYTNQQHAAVMQHWHYGQKTSPQLPQAATVPKNYDLYKMTQPLGYGVPQQLRPTAPPIPPFVPPRVDVPNTTTQHTHHHQTQHHHHQHQQRRPRTARSQYHFRHDWTIPQTSEASRVQHHDPPAIVTTLADQSVAHQLHQDVKLPNTSTAQQQQPTPSLPLQHPQIRPKLKVRDHLIDPNLRPKFLKIDDPPFPPPGSRFNDQPTHLWHPLFSSCDLLGTIGDHYKDVGRGRCLWPTNRKSRRKELYKSLAMDHTGHCKRRMTTNLKDLKRL</sequence>
<feature type="region of interest" description="Disordered" evidence="1">
    <location>
        <begin position="371"/>
        <end position="400"/>
    </location>
</feature>
<dbReference type="OrthoDB" id="6619045at2759"/>
<dbReference type="OMA" id="RECENSQ"/>
<dbReference type="GeneID" id="106664232"/>
<feature type="region of interest" description="Disordered" evidence="1">
    <location>
        <begin position="242"/>
        <end position="274"/>
    </location>
</feature>
<dbReference type="KEGG" id="clec:106664232"/>
<feature type="compositionally biased region" description="Basic residues" evidence="1">
    <location>
        <begin position="35"/>
        <end position="49"/>
    </location>
</feature>
<dbReference type="EnsemblMetazoa" id="XM_014389738.2">
    <property type="protein sequence ID" value="XP_014245224.1"/>
    <property type="gene ID" value="LOC106664232"/>
</dbReference>
<feature type="region of interest" description="Disordered" evidence="1">
    <location>
        <begin position="1"/>
        <end position="72"/>
    </location>
</feature>
<keyword evidence="3" id="KW-1185">Reference proteome</keyword>
<feature type="region of interest" description="Disordered" evidence="1">
    <location>
        <begin position="489"/>
        <end position="523"/>
    </location>
</feature>
<proteinExistence type="predicted"/>
<feature type="region of interest" description="Disordered" evidence="1">
    <location>
        <begin position="448"/>
        <end position="473"/>
    </location>
</feature>
<feature type="region of interest" description="Disordered" evidence="1">
    <location>
        <begin position="771"/>
        <end position="806"/>
    </location>
</feature>
<dbReference type="RefSeq" id="XP_014245224.1">
    <property type="nucleotide sequence ID" value="XM_014389738.2"/>
</dbReference>
<dbReference type="Proteomes" id="UP000494040">
    <property type="component" value="Unassembled WGS sequence"/>
</dbReference>